<evidence type="ECO:0000313" key="2">
    <source>
        <dbReference type="Proteomes" id="UP000076796"/>
    </source>
</evidence>
<dbReference type="Proteomes" id="UP000076796">
    <property type="component" value="Unassembled WGS sequence"/>
</dbReference>
<organism evidence="1 2">
    <name type="scientific">Paenibacillus glucanolyticus</name>
    <dbReference type="NCBI Taxonomy" id="59843"/>
    <lineage>
        <taxon>Bacteria</taxon>
        <taxon>Bacillati</taxon>
        <taxon>Bacillota</taxon>
        <taxon>Bacilli</taxon>
        <taxon>Bacillales</taxon>
        <taxon>Paenibacillaceae</taxon>
        <taxon>Paenibacillus</taxon>
    </lineage>
</organism>
<name>A0A163GNV0_9BACL</name>
<accession>A0A163GNV0</accession>
<protein>
    <submittedName>
        <fullName evidence="1">Uncharacterized protein</fullName>
    </submittedName>
</protein>
<keyword evidence="2" id="KW-1185">Reference proteome</keyword>
<sequence>MTSHVKSWMFFSFSATVFVIALGSAIYLNLSISKSLDLVSKSNTHLERDIHSTLGVPVKPAITGQEVAASVIQIPDTKIDIIVNNHLYNKNLQFDEIDVSTISLNREYTANFERNTLGVITKVIYTAQ</sequence>
<dbReference type="RefSeq" id="WP_063477571.1">
    <property type="nucleotide sequence ID" value="NZ_JBCMWP010000019.1"/>
</dbReference>
<reference evidence="1" key="1">
    <citation type="journal article" date="2016" name="Genome Announc.">
        <title>Draft genomes of two strains of Paenibacillus glucanolyticus with capability to degrade lignocellulose.</title>
        <authorList>
            <person name="Mathews S.L."/>
            <person name="Pawlak J."/>
            <person name="Grunden A.M."/>
        </authorList>
    </citation>
    <scope>NUCLEOTIDE SEQUENCE [LARGE SCALE GENOMIC DNA]</scope>
    <source>
        <strain evidence="1">SLM1</strain>
    </source>
</reference>
<evidence type="ECO:0000313" key="1">
    <source>
        <dbReference type="EMBL" id="KZS45066.1"/>
    </source>
</evidence>
<dbReference type="EMBL" id="LWMH01000001">
    <property type="protein sequence ID" value="KZS45066.1"/>
    <property type="molecule type" value="Genomic_DNA"/>
</dbReference>
<gene>
    <name evidence="1" type="ORF">AWU65_03530</name>
</gene>
<dbReference type="AlphaFoldDB" id="A0A163GNV0"/>
<proteinExistence type="predicted"/>
<dbReference type="OrthoDB" id="2625312at2"/>
<comment type="caution">
    <text evidence="1">The sequence shown here is derived from an EMBL/GenBank/DDBJ whole genome shotgun (WGS) entry which is preliminary data.</text>
</comment>